<comment type="caution">
    <text evidence="2">The sequence shown here is derived from an EMBL/GenBank/DDBJ whole genome shotgun (WGS) entry which is preliminary data.</text>
</comment>
<keyword evidence="1" id="KW-0472">Membrane</keyword>
<dbReference type="OrthoDB" id="6119564at2759"/>
<accession>A0A8S3S1L8</accession>
<evidence type="ECO:0000313" key="2">
    <source>
        <dbReference type="EMBL" id="CAG2212345.1"/>
    </source>
</evidence>
<sequence>MNFAGCFRIDDPTTGNIFDVKTIANCEIECQGFEFFAYQTGESQVCKCMSKLPTNTSNAKDCERNTYSHLIVYSNPVTYAPEASGSTVKTEKEQISQPNGVTNATLTSGLIQSTDSSLFNIGNKSAHEDIRLDVIIGTVVGGFTVVVGVSILLVVCKVRSSGLFSKKKDHSVIEFSKETCERSDQSTPMKMQPHVENKRNGPEIQKTKDTYAQVIKPHQTEHNMLYSEVNKTRKLSPGIQETNDDYSEFSEGEYDRLNNFDRRILNKDSNMYDSNVGIRNFKDPMYDTTLHASRLEGEDVYDHSFTNLNTDSNYDCSSSLALTSMKENDVYDKSV</sequence>
<dbReference type="EMBL" id="CAJPWZ010001295">
    <property type="protein sequence ID" value="CAG2212345.1"/>
    <property type="molecule type" value="Genomic_DNA"/>
</dbReference>
<reference evidence="2" key="1">
    <citation type="submission" date="2021-03" db="EMBL/GenBank/DDBJ databases">
        <authorList>
            <person name="Bekaert M."/>
        </authorList>
    </citation>
    <scope>NUCLEOTIDE SEQUENCE</scope>
</reference>
<keyword evidence="1" id="KW-0812">Transmembrane</keyword>
<organism evidence="2 3">
    <name type="scientific">Mytilus edulis</name>
    <name type="common">Blue mussel</name>
    <dbReference type="NCBI Taxonomy" id="6550"/>
    <lineage>
        <taxon>Eukaryota</taxon>
        <taxon>Metazoa</taxon>
        <taxon>Spiralia</taxon>
        <taxon>Lophotrochozoa</taxon>
        <taxon>Mollusca</taxon>
        <taxon>Bivalvia</taxon>
        <taxon>Autobranchia</taxon>
        <taxon>Pteriomorphia</taxon>
        <taxon>Mytilida</taxon>
        <taxon>Mytiloidea</taxon>
        <taxon>Mytilidae</taxon>
        <taxon>Mytilinae</taxon>
        <taxon>Mytilus</taxon>
    </lineage>
</organism>
<keyword evidence="3" id="KW-1185">Reference proteome</keyword>
<feature type="transmembrane region" description="Helical" evidence="1">
    <location>
        <begin position="134"/>
        <end position="158"/>
    </location>
</feature>
<dbReference type="AlphaFoldDB" id="A0A8S3S1L8"/>
<dbReference type="Proteomes" id="UP000683360">
    <property type="component" value="Unassembled WGS sequence"/>
</dbReference>
<gene>
    <name evidence="2" type="ORF">MEDL_26332</name>
</gene>
<proteinExistence type="predicted"/>
<evidence type="ECO:0008006" key="4">
    <source>
        <dbReference type="Google" id="ProtNLM"/>
    </source>
</evidence>
<evidence type="ECO:0000256" key="1">
    <source>
        <dbReference type="SAM" id="Phobius"/>
    </source>
</evidence>
<keyword evidence="1" id="KW-1133">Transmembrane helix</keyword>
<name>A0A8S3S1L8_MYTED</name>
<evidence type="ECO:0000313" key="3">
    <source>
        <dbReference type="Proteomes" id="UP000683360"/>
    </source>
</evidence>
<protein>
    <recommendedName>
        <fullName evidence="4">WSC domain-containing protein</fullName>
    </recommendedName>
</protein>